<keyword evidence="2" id="KW-1185">Reference proteome</keyword>
<dbReference type="EMBL" id="WAAO01000001">
    <property type="protein sequence ID" value="KAB1867319.1"/>
    <property type="molecule type" value="Genomic_DNA"/>
</dbReference>
<dbReference type="Proteomes" id="UP000478836">
    <property type="component" value="Unassembled WGS sequence"/>
</dbReference>
<accession>A0ABQ6VE51</accession>
<organism evidence="1 2">
    <name type="scientific">Microbacterium algeriense</name>
    <dbReference type="NCBI Taxonomy" id="2615184"/>
    <lineage>
        <taxon>Bacteria</taxon>
        <taxon>Bacillati</taxon>
        <taxon>Actinomycetota</taxon>
        <taxon>Actinomycetes</taxon>
        <taxon>Micrococcales</taxon>
        <taxon>Microbacteriaceae</taxon>
        <taxon>Microbacterium</taxon>
    </lineage>
</organism>
<reference evidence="2" key="1">
    <citation type="submission" date="2019-09" db="EMBL/GenBank/DDBJ databases">
        <title>Whole genome sequencing of Microbacterium maritypicum.</title>
        <authorList>
            <person name="Lenchi N."/>
        </authorList>
    </citation>
    <scope>NUCLEOTIDE SEQUENCE [LARGE SCALE GENOMIC DNA]</scope>
    <source>
        <strain evidence="2">G1</strain>
    </source>
</reference>
<protein>
    <submittedName>
        <fullName evidence="1">Uncharacterized protein</fullName>
    </submittedName>
</protein>
<comment type="caution">
    <text evidence="1">The sequence shown here is derived from an EMBL/GenBank/DDBJ whole genome shotgun (WGS) entry which is preliminary data.</text>
</comment>
<name>A0ABQ6VE51_9MICO</name>
<evidence type="ECO:0000313" key="2">
    <source>
        <dbReference type="Proteomes" id="UP000478836"/>
    </source>
</evidence>
<evidence type="ECO:0000313" key="1">
    <source>
        <dbReference type="EMBL" id="KAB1867319.1"/>
    </source>
</evidence>
<dbReference type="RefSeq" id="WP_151458877.1">
    <property type="nucleotide sequence ID" value="NZ_WAAO01000001.1"/>
</dbReference>
<sequence>MSDYTPTMERLRADYLRMRAERFGFTDLYAAEWDRALAAHDAEVRAGVVTEEPEWEYGVRLHPDIEYKPNENRATYTPPTTPHTSLERAQEMAGLNPRYRATYHRRRKAGPWVPVKQEGAEK</sequence>
<dbReference type="GeneID" id="77475975"/>
<proteinExistence type="predicted"/>
<gene>
    <name evidence="1" type="ORF">F6A08_05905</name>
</gene>